<dbReference type="Proteomes" id="UP000276215">
    <property type="component" value="Unassembled WGS sequence"/>
</dbReference>
<evidence type="ECO:0000313" key="3">
    <source>
        <dbReference type="Proteomes" id="UP000276215"/>
    </source>
</evidence>
<keyword evidence="3" id="KW-1185">Reference proteome</keyword>
<feature type="compositionally biased region" description="Pro residues" evidence="1">
    <location>
        <begin position="175"/>
        <end position="184"/>
    </location>
</feature>
<name>A0A3N4IX70_9PEZI</name>
<evidence type="ECO:0000256" key="1">
    <source>
        <dbReference type="SAM" id="MobiDB-lite"/>
    </source>
</evidence>
<gene>
    <name evidence="2" type="ORF">L873DRAFT_1795447</name>
</gene>
<reference evidence="2 3" key="1">
    <citation type="journal article" date="2018" name="Nat. Ecol. Evol.">
        <title>Pezizomycetes genomes reveal the molecular basis of ectomycorrhizal truffle lifestyle.</title>
        <authorList>
            <person name="Murat C."/>
            <person name="Payen T."/>
            <person name="Noel B."/>
            <person name="Kuo A."/>
            <person name="Morin E."/>
            <person name="Chen J."/>
            <person name="Kohler A."/>
            <person name="Krizsan K."/>
            <person name="Balestrini R."/>
            <person name="Da Silva C."/>
            <person name="Montanini B."/>
            <person name="Hainaut M."/>
            <person name="Levati E."/>
            <person name="Barry K.W."/>
            <person name="Belfiori B."/>
            <person name="Cichocki N."/>
            <person name="Clum A."/>
            <person name="Dockter R.B."/>
            <person name="Fauchery L."/>
            <person name="Guy J."/>
            <person name="Iotti M."/>
            <person name="Le Tacon F."/>
            <person name="Lindquist E.A."/>
            <person name="Lipzen A."/>
            <person name="Malagnac F."/>
            <person name="Mello A."/>
            <person name="Molinier V."/>
            <person name="Miyauchi S."/>
            <person name="Poulain J."/>
            <person name="Riccioni C."/>
            <person name="Rubini A."/>
            <person name="Sitrit Y."/>
            <person name="Splivallo R."/>
            <person name="Traeger S."/>
            <person name="Wang M."/>
            <person name="Zifcakova L."/>
            <person name="Wipf D."/>
            <person name="Zambonelli A."/>
            <person name="Paolocci F."/>
            <person name="Nowrousian M."/>
            <person name="Ottonello S."/>
            <person name="Baldrian P."/>
            <person name="Spatafora J.W."/>
            <person name="Henrissat B."/>
            <person name="Nagy L.G."/>
            <person name="Aury J.M."/>
            <person name="Wincker P."/>
            <person name="Grigoriev I.V."/>
            <person name="Bonfante P."/>
            <person name="Martin F.M."/>
        </authorList>
    </citation>
    <scope>NUCLEOTIDE SEQUENCE [LARGE SCALE GENOMIC DNA]</scope>
    <source>
        <strain evidence="2 3">120613-1</strain>
    </source>
</reference>
<sequence length="339" mass="36751">MRESCFSPMFTRPQGPPLLKRPCSNTTCSLTVISDQYLVGASPDATYFQNLYIKVAVESSLQTLNTTTETVIFYKMLEIIHNDYRYSITALKRHIDTLGDELDELWQQTPPPPDQSTTTTAPPATHIVLESTSCPAQAQPPLSAPTPTAVGAPSWVVVVRRGKKKAPGTSMPAPAAKPTPPANAPAPKKGITMIERRLVIKRDGFPLNPTTMELRDAINRVLSSNDILTVSLTNANITITTMESVRVTSLNSKASAFLHLIPGVTTVHLDKPDTQLLVHGLPTTHSLATIMMELTTFNSGLAPTQQPRWLTVDASCADKNTSAMVITITSPQAPLFIGK</sequence>
<protein>
    <submittedName>
        <fullName evidence="2">Uncharacterized protein</fullName>
    </submittedName>
</protein>
<dbReference type="AlphaFoldDB" id="A0A3N4IX70"/>
<dbReference type="EMBL" id="ML120524">
    <property type="protein sequence ID" value="RPA90486.1"/>
    <property type="molecule type" value="Genomic_DNA"/>
</dbReference>
<accession>A0A3N4IX70</accession>
<organism evidence="2 3">
    <name type="scientific">Choiromyces venosus 120613-1</name>
    <dbReference type="NCBI Taxonomy" id="1336337"/>
    <lineage>
        <taxon>Eukaryota</taxon>
        <taxon>Fungi</taxon>
        <taxon>Dikarya</taxon>
        <taxon>Ascomycota</taxon>
        <taxon>Pezizomycotina</taxon>
        <taxon>Pezizomycetes</taxon>
        <taxon>Pezizales</taxon>
        <taxon>Tuberaceae</taxon>
        <taxon>Choiromyces</taxon>
    </lineage>
</organism>
<evidence type="ECO:0000313" key="2">
    <source>
        <dbReference type="EMBL" id="RPA90486.1"/>
    </source>
</evidence>
<feature type="region of interest" description="Disordered" evidence="1">
    <location>
        <begin position="164"/>
        <end position="188"/>
    </location>
</feature>
<proteinExistence type="predicted"/>
<dbReference type="OrthoDB" id="3737666at2759"/>